<comment type="subunit">
    <text evidence="3">Directly interacts with SKP1 and CUL1.</text>
</comment>
<name>A0AAD5FFU6_SILAS</name>
<dbReference type="EMBL" id="MU561260">
    <property type="protein sequence ID" value="KAI5613872.1"/>
    <property type="molecule type" value="Genomic_DNA"/>
</dbReference>
<comment type="caution">
    <text evidence="7">The sequence shown here is derived from an EMBL/GenBank/DDBJ whole genome shotgun (WGS) entry which is preliminary data.</text>
</comment>
<dbReference type="PANTHER" id="PTHR20872:SF1">
    <property type="entry name" value="F-BOX DOMAIN-CONTAINING PROTEIN"/>
    <property type="match status" value="1"/>
</dbReference>
<proteinExistence type="predicted"/>
<comment type="function">
    <text evidence="1">Substrate-recognition component of the SCF (SKP1-CUL1-F-box protein)-type E3 ubiquitin ligase complex.</text>
</comment>
<evidence type="ECO:0000256" key="4">
    <source>
        <dbReference type="ARBA" id="ARBA00070268"/>
    </source>
</evidence>
<feature type="non-terminal residue" evidence="7">
    <location>
        <position position="368"/>
    </location>
</feature>
<dbReference type="PANTHER" id="PTHR20872">
    <property type="match status" value="1"/>
</dbReference>
<reference evidence="7" key="1">
    <citation type="submission" date="2018-07" db="EMBL/GenBank/DDBJ databases">
        <title>Comparative genomics of catfishes provides insights into carnivory and benthic adaptation.</title>
        <authorList>
            <person name="Zhang Y."/>
            <person name="Wang D."/>
            <person name="Peng Z."/>
            <person name="Zheng S."/>
            <person name="Shao F."/>
            <person name="Tao W."/>
        </authorList>
    </citation>
    <scope>NUCLEOTIDE SEQUENCE</scope>
    <source>
        <strain evidence="7">Chongqing</strain>
    </source>
</reference>
<evidence type="ECO:0000256" key="3">
    <source>
        <dbReference type="ARBA" id="ARBA00062469"/>
    </source>
</evidence>
<accession>A0AAD5FFU6</accession>
<evidence type="ECO:0000256" key="5">
    <source>
        <dbReference type="ARBA" id="ARBA00077971"/>
    </source>
</evidence>
<dbReference type="PROSITE" id="PS50181">
    <property type="entry name" value="FBOX"/>
    <property type="match status" value="1"/>
</dbReference>
<evidence type="ECO:0000313" key="7">
    <source>
        <dbReference type="EMBL" id="KAI5613872.1"/>
    </source>
</evidence>
<evidence type="ECO:0000259" key="6">
    <source>
        <dbReference type="PROSITE" id="PS50181"/>
    </source>
</evidence>
<dbReference type="AlphaFoldDB" id="A0AAD5FFU6"/>
<dbReference type="Proteomes" id="UP001205998">
    <property type="component" value="Unassembled WGS sequence"/>
</dbReference>
<dbReference type="InterPro" id="IPR036047">
    <property type="entry name" value="F-box-like_dom_sf"/>
</dbReference>
<dbReference type="Gene3D" id="3.80.10.10">
    <property type="entry name" value="Ribonuclease Inhibitor"/>
    <property type="match status" value="1"/>
</dbReference>
<evidence type="ECO:0000256" key="1">
    <source>
        <dbReference type="ARBA" id="ARBA00003437"/>
    </source>
</evidence>
<dbReference type="FunFam" id="1.20.1280.50:FF:000005">
    <property type="entry name" value="F-box/LRR-repeat protein 3 isoform X1"/>
    <property type="match status" value="1"/>
</dbReference>
<dbReference type="SMART" id="SM00256">
    <property type="entry name" value="FBOX"/>
    <property type="match status" value="1"/>
</dbReference>
<dbReference type="Pfam" id="PF12937">
    <property type="entry name" value="F-box-like"/>
    <property type="match status" value="1"/>
</dbReference>
<protein>
    <recommendedName>
        <fullName evidence="4">F-box/LRR-repeat protein 8</fullName>
    </recommendedName>
    <alternativeName>
        <fullName evidence="5">F-box and leucine-rich repeat protein 8</fullName>
    </alternativeName>
</protein>
<organism evidence="7 8">
    <name type="scientific">Silurus asotus</name>
    <name type="common">Amur catfish</name>
    <name type="synonym">Parasilurus asotus</name>
    <dbReference type="NCBI Taxonomy" id="30991"/>
    <lineage>
        <taxon>Eukaryota</taxon>
        <taxon>Metazoa</taxon>
        <taxon>Chordata</taxon>
        <taxon>Craniata</taxon>
        <taxon>Vertebrata</taxon>
        <taxon>Euteleostomi</taxon>
        <taxon>Actinopterygii</taxon>
        <taxon>Neopterygii</taxon>
        <taxon>Teleostei</taxon>
        <taxon>Ostariophysi</taxon>
        <taxon>Siluriformes</taxon>
        <taxon>Siluridae</taxon>
        <taxon>Silurus</taxon>
    </lineage>
</organism>
<feature type="domain" description="F-box" evidence="6">
    <location>
        <begin position="1"/>
        <end position="44"/>
    </location>
</feature>
<keyword evidence="2" id="KW-0833">Ubl conjugation pathway</keyword>
<dbReference type="SUPFAM" id="SSF81383">
    <property type="entry name" value="F-box domain"/>
    <property type="match status" value="1"/>
</dbReference>
<keyword evidence="8" id="KW-1185">Reference proteome</keyword>
<dbReference type="FunFam" id="3.80.10.10:FF:000260">
    <property type="entry name" value="F-box/LRR-repeat protein 8"/>
    <property type="match status" value="1"/>
</dbReference>
<dbReference type="Gene3D" id="1.20.1280.50">
    <property type="match status" value="1"/>
</dbReference>
<feature type="non-terminal residue" evidence="7">
    <location>
        <position position="1"/>
    </location>
</feature>
<evidence type="ECO:0000313" key="8">
    <source>
        <dbReference type="Proteomes" id="UP001205998"/>
    </source>
</evidence>
<evidence type="ECO:0000256" key="2">
    <source>
        <dbReference type="ARBA" id="ARBA00022786"/>
    </source>
</evidence>
<dbReference type="SUPFAM" id="SSF52047">
    <property type="entry name" value="RNI-like"/>
    <property type="match status" value="1"/>
</dbReference>
<dbReference type="InterPro" id="IPR001810">
    <property type="entry name" value="F-box_dom"/>
</dbReference>
<sequence length="368" mass="41479">LMELPEEILAHIFSFLPLKDKCSAFLVCKTWSNSLTCSSAWTHTEIRCESGDCVPQRFSALLPCIRHLKLIVSVADPSHRETGLWVLQQVLARGEGRLRMLCVSCLGNPPLFYAGQDLLQGLVDVLTSGSSLMALDLRGVPFTLNDGFVKRIAVLCPALQSLFINNSSLVCGVISETIRDVLKCCPALNTIGLFQASVSHDVLRDLLEPQRTELKLLELRCERSLKYVTPLSDQVWADMRRRHPRLRVDMELDHTLPELQVPGVIQPSIPVRQLRLHTWTCLLDELRVVAQSYAGTLEVLELQTTASPELNTVLITLATQCRKLREVHCYCVVSQNVIEAFCSLCPDLHRYTLKTRKELHPWTCTTLR</sequence>
<dbReference type="InterPro" id="IPR032675">
    <property type="entry name" value="LRR_dom_sf"/>
</dbReference>
<gene>
    <name evidence="7" type="ORF">C0J50_9182</name>
</gene>